<organism evidence="1 2">
    <name type="scientific">Leucogyrophana mollusca</name>
    <dbReference type="NCBI Taxonomy" id="85980"/>
    <lineage>
        <taxon>Eukaryota</taxon>
        <taxon>Fungi</taxon>
        <taxon>Dikarya</taxon>
        <taxon>Basidiomycota</taxon>
        <taxon>Agaricomycotina</taxon>
        <taxon>Agaricomycetes</taxon>
        <taxon>Agaricomycetidae</taxon>
        <taxon>Boletales</taxon>
        <taxon>Boletales incertae sedis</taxon>
        <taxon>Leucogyrophana</taxon>
    </lineage>
</organism>
<accession>A0ACB8B0C8</accession>
<dbReference type="EMBL" id="MU266710">
    <property type="protein sequence ID" value="KAH7918965.1"/>
    <property type="molecule type" value="Genomic_DNA"/>
</dbReference>
<evidence type="ECO:0000313" key="2">
    <source>
        <dbReference type="Proteomes" id="UP000790709"/>
    </source>
</evidence>
<protein>
    <submittedName>
        <fullName evidence="1">WD40 repeat-like protein</fullName>
    </submittedName>
</protein>
<dbReference type="Proteomes" id="UP000790709">
    <property type="component" value="Unassembled WGS sequence"/>
</dbReference>
<reference evidence="1" key="1">
    <citation type="journal article" date="2021" name="New Phytol.">
        <title>Evolutionary innovations through gain and loss of genes in the ectomycorrhizal Boletales.</title>
        <authorList>
            <person name="Wu G."/>
            <person name="Miyauchi S."/>
            <person name="Morin E."/>
            <person name="Kuo A."/>
            <person name="Drula E."/>
            <person name="Varga T."/>
            <person name="Kohler A."/>
            <person name="Feng B."/>
            <person name="Cao Y."/>
            <person name="Lipzen A."/>
            <person name="Daum C."/>
            <person name="Hundley H."/>
            <person name="Pangilinan J."/>
            <person name="Johnson J."/>
            <person name="Barry K."/>
            <person name="LaButti K."/>
            <person name="Ng V."/>
            <person name="Ahrendt S."/>
            <person name="Min B."/>
            <person name="Choi I.G."/>
            <person name="Park H."/>
            <person name="Plett J.M."/>
            <person name="Magnuson J."/>
            <person name="Spatafora J.W."/>
            <person name="Nagy L.G."/>
            <person name="Henrissat B."/>
            <person name="Grigoriev I.V."/>
            <person name="Yang Z.L."/>
            <person name="Xu J."/>
            <person name="Martin F.M."/>
        </authorList>
    </citation>
    <scope>NUCLEOTIDE SEQUENCE</scope>
    <source>
        <strain evidence="1">KUC20120723A-06</strain>
    </source>
</reference>
<gene>
    <name evidence="1" type="ORF">BV22DRAFT_1023761</name>
</gene>
<name>A0ACB8B0C8_9AGAM</name>
<sequence>MARYRLQWTLEGHRGPVNCVAFTEDGAILASGADDGHILLWSLADGKLCHRLRPKQGPVICIRWLSRSQLDRGYRLLAGGADGTVQLWGINRDLISSEQLSSHTVLNGPIEDITVDDTCQAIVVIGLGRVVVFTITDAQGRDPLRFATAEPPFSQGAFAALARTAHFFCEGKCILVCFLDAKEIIAWNMSPWKMIWRQKLQTRIGSTAWHEATRTLLVWNLVDGIDVYRFTDNPTNRFGFVRKLRVRIKRNHINLVQLSASGNFAISGSDNGEVYIWDVESGRQTQVLGHSKGMVLNMQSTPRSLICEYRVVRCPGHCSAFPKRLCPLV</sequence>
<comment type="caution">
    <text evidence="1">The sequence shown here is derived from an EMBL/GenBank/DDBJ whole genome shotgun (WGS) entry which is preliminary data.</text>
</comment>
<evidence type="ECO:0000313" key="1">
    <source>
        <dbReference type="EMBL" id="KAH7918965.1"/>
    </source>
</evidence>
<keyword evidence="2" id="KW-1185">Reference proteome</keyword>
<proteinExistence type="predicted"/>